<evidence type="ECO:0000256" key="1">
    <source>
        <dbReference type="ARBA" id="ARBA00022676"/>
    </source>
</evidence>
<sequence>MCLEETFRVPGSLLTTCRDQFCMELFSQRFDCLSTEIAGSVFHTEESQILLELHLSLLGAASVQLPVEKIWVDPWPPHLMTEGPGAGSPVASSVDLHARKAQIDRHLRTVQNCAYRLFGNPRGSSQFGGIPISSLLGVPAEQGLSEPVCVASERRKENRKDAEGLLQLLAVLPSAGELQRIVLSLSPDERAQLQIENREEILRNHLAFSTTKIYEEQDGAEEGNGKKRWKSERPMKTEDLYRLVYFVMSSCPLTLKVIAPSDLQRRLKRLLPTTLQLGVLSNGATREDRFQRRKSAAGERQKSSGSFFAFHGSPVWKCYSILRNGLRDLSGSELMTSGAAFGDGIYCANSAFKALQYCGGVFVSTRDGVTAKVRTPYAKDESCPQLILGVVEILDQPDCWDTMAGSGGIWCVKDESAVCLRYLLAVPPHPLSCFRRDRVVSPFDDNGIAMRYISDLGVEDAVKWMMQGEKEKAKLAGWVEEAPEGVFSFLDAPLPVSAECVSMQSSALSIEGSTESMGGASAPSEFPFPSLSPKRKRNKNSKGMRGSLEMDTASLSLGRECRE</sequence>
<dbReference type="VEuPathDB" id="CryptoDB:Cvel_30151"/>
<reference evidence="7" key="1">
    <citation type="submission" date="2014-11" db="EMBL/GenBank/DDBJ databases">
        <authorList>
            <person name="Otto D Thomas"/>
            <person name="Naeem Raeece"/>
        </authorList>
    </citation>
    <scope>NUCLEOTIDE SEQUENCE</scope>
</reference>
<dbReference type="GO" id="GO:0016779">
    <property type="term" value="F:nucleotidyltransferase activity"/>
    <property type="evidence" value="ECO:0007669"/>
    <property type="project" value="UniProtKB-KW"/>
</dbReference>
<dbReference type="InterPro" id="IPR051838">
    <property type="entry name" value="ARTD_PARP"/>
</dbReference>
<dbReference type="AlphaFoldDB" id="A0A0G4HQC7"/>
<dbReference type="PANTHER" id="PTHR21328">
    <property type="entry name" value="POLY ADP-RIBOSE POLYMERASE FAMILY, MEMBER PARP"/>
    <property type="match status" value="1"/>
</dbReference>
<keyword evidence="2" id="KW-0808">Transferase</keyword>
<dbReference type="GO" id="GO:0003950">
    <property type="term" value="F:NAD+ poly-ADP-ribosyltransferase activity"/>
    <property type="evidence" value="ECO:0007669"/>
    <property type="project" value="InterPro"/>
</dbReference>
<keyword evidence="3" id="KW-0548">Nucleotidyltransferase</keyword>
<dbReference type="EMBL" id="CDMZ01003466">
    <property type="protein sequence ID" value="CEM46478.1"/>
    <property type="molecule type" value="Genomic_DNA"/>
</dbReference>
<dbReference type="Gene3D" id="3.90.228.10">
    <property type="match status" value="1"/>
</dbReference>
<evidence type="ECO:0000313" key="7">
    <source>
        <dbReference type="EMBL" id="CEM46478.1"/>
    </source>
</evidence>
<accession>A0A0G4HQC7</accession>
<evidence type="ECO:0000256" key="3">
    <source>
        <dbReference type="ARBA" id="ARBA00022695"/>
    </source>
</evidence>
<evidence type="ECO:0000256" key="4">
    <source>
        <dbReference type="ARBA" id="ARBA00023027"/>
    </source>
</evidence>
<protein>
    <recommendedName>
        <fullName evidence="6">PARP catalytic domain-containing protein</fullName>
    </recommendedName>
</protein>
<evidence type="ECO:0000256" key="2">
    <source>
        <dbReference type="ARBA" id="ARBA00022679"/>
    </source>
</evidence>
<gene>
    <name evidence="7" type="ORF">Cvel_30151</name>
</gene>
<feature type="domain" description="PARP catalytic" evidence="6">
    <location>
        <begin position="287"/>
        <end position="358"/>
    </location>
</feature>
<feature type="region of interest" description="Disordered" evidence="5">
    <location>
        <begin position="512"/>
        <end position="563"/>
    </location>
</feature>
<keyword evidence="4" id="KW-0520">NAD</keyword>
<evidence type="ECO:0000259" key="6">
    <source>
        <dbReference type="Pfam" id="PF00644"/>
    </source>
</evidence>
<name>A0A0G4HQC7_9ALVE</name>
<feature type="compositionally biased region" description="Basic residues" evidence="5">
    <location>
        <begin position="533"/>
        <end position="542"/>
    </location>
</feature>
<keyword evidence="1" id="KW-0328">Glycosyltransferase</keyword>
<dbReference type="InterPro" id="IPR012317">
    <property type="entry name" value="Poly(ADP-ribose)pol_cat_dom"/>
</dbReference>
<proteinExistence type="predicted"/>
<organism evidence="7">
    <name type="scientific">Chromera velia CCMP2878</name>
    <dbReference type="NCBI Taxonomy" id="1169474"/>
    <lineage>
        <taxon>Eukaryota</taxon>
        <taxon>Sar</taxon>
        <taxon>Alveolata</taxon>
        <taxon>Colpodellida</taxon>
        <taxon>Chromeraceae</taxon>
        <taxon>Chromera</taxon>
    </lineage>
</organism>
<evidence type="ECO:0000256" key="5">
    <source>
        <dbReference type="SAM" id="MobiDB-lite"/>
    </source>
</evidence>
<dbReference type="SUPFAM" id="SSF56399">
    <property type="entry name" value="ADP-ribosylation"/>
    <property type="match status" value="1"/>
</dbReference>
<dbReference type="Pfam" id="PF00644">
    <property type="entry name" value="PARP"/>
    <property type="match status" value="1"/>
</dbReference>